<organism evidence="2 3">
    <name type="scientific">Exidia glandulosa HHB12029</name>
    <dbReference type="NCBI Taxonomy" id="1314781"/>
    <lineage>
        <taxon>Eukaryota</taxon>
        <taxon>Fungi</taxon>
        <taxon>Dikarya</taxon>
        <taxon>Basidiomycota</taxon>
        <taxon>Agaricomycotina</taxon>
        <taxon>Agaricomycetes</taxon>
        <taxon>Auriculariales</taxon>
        <taxon>Exidiaceae</taxon>
        <taxon>Exidia</taxon>
    </lineage>
</organism>
<reference evidence="2 3" key="1">
    <citation type="journal article" date="2016" name="Mol. Biol. Evol.">
        <title>Comparative Genomics of Early-Diverging Mushroom-Forming Fungi Provides Insights into the Origins of Lignocellulose Decay Capabilities.</title>
        <authorList>
            <person name="Nagy L.G."/>
            <person name="Riley R."/>
            <person name="Tritt A."/>
            <person name="Adam C."/>
            <person name="Daum C."/>
            <person name="Floudas D."/>
            <person name="Sun H."/>
            <person name="Yadav J.S."/>
            <person name="Pangilinan J."/>
            <person name="Larsson K.H."/>
            <person name="Matsuura K."/>
            <person name="Barry K."/>
            <person name="Labutti K."/>
            <person name="Kuo R."/>
            <person name="Ohm R.A."/>
            <person name="Bhattacharya S.S."/>
            <person name="Shirouzu T."/>
            <person name="Yoshinaga Y."/>
            <person name="Martin F.M."/>
            <person name="Grigoriev I.V."/>
            <person name="Hibbett D.S."/>
        </authorList>
    </citation>
    <scope>NUCLEOTIDE SEQUENCE [LARGE SCALE GENOMIC DNA]</scope>
    <source>
        <strain evidence="2 3">HHB12029</strain>
    </source>
</reference>
<feature type="compositionally biased region" description="Pro residues" evidence="1">
    <location>
        <begin position="79"/>
        <end position="90"/>
    </location>
</feature>
<feature type="region of interest" description="Disordered" evidence="1">
    <location>
        <begin position="287"/>
        <end position="322"/>
    </location>
</feature>
<feature type="compositionally biased region" description="Acidic residues" evidence="1">
    <location>
        <begin position="41"/>
        <end position="58"/>
    </location>
</feature>
<feature type="compositionally biased region" description="Low complexity" evidence="1">
    <location>
        <begin position="173"/>
        <end position="194"/>
    </location>
</feature>
<dbReference type="InParanoid" id="A0A166A296"/>
<proteinExistence type="predicted"/>
<feature type="compositionally biased region" description="Basic and acidic residues" evidence="1">
    <location>
        <begin position="153"/>
        <end position="172"/>
    </location>
</feature>
<accession>A0A166A296</accession>
<feature type="compositionally biased region" description="Pro residues" evidence="1">
    <location>
        <begin position="97"/>
        <end position="126"/>
    </location>
</feature>
<dbReference type="EMBL" id="KV426112">
    <property type="protein sequence ID" value="KZV87889.1"/>
    <property type="molecule type" value="Genomic_DNA"/>
</dbReference>
<evidence type="ECO:0000256" key="1">
    <source>
        <dbReference type="SAM" id="MobiDB-lite"/>
    </source>
</evidence>
<dbReference type="AlphaFoldDB" id="A0A166A296"/>
<dbReference type="Proteomes" id="UP000077266">
    <property type="component" value="Unassembled WGS sequence"/>
</dbReference>
<keyword evidence="3" id="KW-1185">Reference proteome</keyword>
<evidence type="ECO:0000313" key="3">
    <source>
        <dbReference type="Proteomes" id="UP000077266"/>
    </source>
</evidence>
<feature type="compositionally biased region" description="Low complexity" evidence="1">
    <location>
        <begin position="1"/>
        <end position="11"/>
    </location>
</feature>
<protein>
    <submittedName>
        <fullName evidence="2">Uncharacterized protein</fullName>
    </submittedName>
</protein>
<sequence length="356" mass="38119">MPSSTSNSTSTPLRRAQLPYHRFPAAVEEPGNDDSTTTTDNDSETNYETADDFSDDETMTIAVNLFTKSTPNLHGPTSTPFPPLPPPPLPSTLRASCPPPPRRLTRPGIPPPKLPPLPHVPLPLIPPIANKDLPPVPPASRSPSPSSSSGTCTDKRPSVDINESYRHYRDTPAGRATRARTASSLGSASSTFSLTPPPPPPGHVYLTSTEIIRAKGPELHIPYHVKEKCWAVIEGTKAAKKKVKTITRQASQEVIGSAKDALSDVRYYAAKVIPAFNDPYQWAHLRTSSGAPSSSSPYSSTLSTGAVPLRTMPKPPTSGKQRIRKLSNSLGNAALKAISRINSRGNLREMASPAAP</sequence>
<name>A0A166A296_EXIGL</name>
<evidence type="ECO:0000313" key="2">
    <source>
        <dbReference type="EMBL" id="KZV87889.1"/>
    </source>
</evidence>
<feature type="region of interest" description="Disordered" evidence="1">
    <location>
        <begin position="1"/>
        <end position="203"/>
    </location>
</feature>
<feature type="compositionally biased region" description="Low complexity" evidence="1">
    <location>
        <begin position="288"/>
        <end position="306"/>
    </location>
</feature>
<gene>
    <name evidence="2" type="ORF">EXIGLDRAFT_751969</name>
</gene>